<dbReference type="SUPFAM" id="SSF81296">
    <property type="entry name" value="E set domains"/>
    <property type="match status" value="1"/>
</dbReference>
<feature type="chain" id="PRO_5011633097" evidence="3">
    <location>
        <begin position="30"/>
        <end position="202"/>
    </location>
</feature>
<dbReference type="RefSeq" id="WP_092524980.1">
    <property type="nucleotide sequence ID" value="NZ_FNKO01000002.1"/>
</dbReference>
<proteinExistence type="predicted"/>
<dbReference type="CDD" id="cd21177">
    <property type="entry name" value="LPMO_AA10"/>
    <property type="match status" value="1"/>
</dbReference>
<keyword evidence="1 3" id="KW-0732">Signal</keyword>
<accession>A0A1H1FKH9</accession>
<dbReference type="AlphaFoldDB" id="A0A1H1FKH9"/>
<dbReference type="EMBL" id="FNKO01000002">
    <property type="protein sequence ID" value="SDR01377.1"/>
    <property type="molecule type" value="Genomic_DNA"/>
</dbReference>
<dbReference type="InterPro" id="IPR051024">
    <property type="entry name" value="GlcNAc_Chitin_IntDeg"/>
</dbReference>
<dbReference type="PANTHER" id="PTHR34823">
    <property type="entry name" value="GLCNAC-BINDING PROTEIN A"/>
    <property type="match status" value="1"/>
</dbReference>
<dbReference type="PANTHER" id="PTHR34823:SF1">
    <property type="entry name" value="CHITIN-BINDING TYPE-4 DOMAIN-CONTAINING PROTEIN"/>
    <property type="match status" value="1"/>
</dbReference>
<sequence length="202" mass="21815">MLTKRIKRAVGVAAFGIVPLALPVLTAGAASGHGYTQNPMSRQALCADGTVSNCGAIQWEPQSVEGPGNFPSGGPADGNLCSGGNGRFSELDEPRNGNWPATDVSAGQDLQFRWELTAAHSTESFRYFITKDSYDPSRPLTRDQLELQPFHTEDYNGRQPDFTVTHTGQLPSDKSGKHLIFGVWEVADTSNAFYTCSDVNFG</sequence>
<dbReference type="OrthoDB" id="2702399at2"/>
<evidence type="ECO:0000256" key="3">
    <source>
        <dbReference type="SAM" id="SignalP"/>
    </source>
</evidence>
<feature type="signal peptide" evidence="3">
    <location>
        <begin position="1"/>
        <end position="29"/>
    </location>
</feature>
<evidence type="ECO:0000256" key="1">
    <source>
        <dbReference type="ARBA" id="ARBA00022729"/>
    </source>
</evidence>
<dbReference type="STRING" id="995062.SAMN04489718_3088"/>
<evidence type="ECO:0000256" key="2">
    <source>
        <dbReference type="SAM" id="MobiDB-lite"/>
    </source>
</evidence>
<gene>
    <name evidence="5" type="ORF">SAMN04489718_3088</name>
</gene>
<dbReference type="Proteomes" id="UP000199301">
    <property type="component" value="Unassembled WGS sequence"/>
</dbReference>
<evidence type="ECO:0000259" key="4">
    <source>
        <dbReference type="Pfam" id="PF03067"/>
    </source>
</evidence>
<keyword evidence="6" id="KW-1185">Reference proteome</keyword>
<evidence type="ECO:0000313" key="5">
    <source>
        <dbReference type="EMBL" id="SDR01377.1"/>
    </source>
</evidence>
<name>A0A1H1FKH9_9ACTN</name>
<feature type="domain" description="Chitin-binding type-4" evidence="4">
    <location>
        <begin position="33"/>
        <end position="199"/>
    </location>
</feature>
<dbReference type="Gene3D" id="2.70.50.50">
    <property type="entry name" value="chitin-binding protein cbp21"/>
    <property type="match status" value="1"/>
</dbReference>
<dbReference type="InterPro" id="IPR004302">
    <property type="entry name" value="Cellulose/chitin-bd_N"/>
</dbReference>
<evidence type="ECO:0000313" key="6">
    <source>
        <dbReference type="Proteomes" id="UP000199301"/>
    </source>
</evidence>
<dbReference type="Pfam" id="PF03067">
    <property type="entry name" value="LPMO_10"/>
    <property type="match status" value="1"/>
</dbReference>
<reference evidence="6" key="1">
    <citation type="submission" date="2016-10" db="EMBL/GenBank/DDBJ databases">
        <authorList>
            <person name="Varghese N."/>
            <person name="Submissions S."/>
        </authorList>
    </citation>
    <scope>NUCLEOTIDE SEQUENCE [LARGE SCALE GENOMIC DNA]</scope>
    <source>
        <strain evidence="6">DSM 45459</strain>
    </source>
</reference>
<organism evidence="5 6">
    <name type="scientific">Actinopolyspora saharensis</name>
    <dbReference type="NCBI Taxonomy" id="995062"/>
    <lineage>
        <taxon>Bacteria</taxon>
        <taxon>Bacillati</taxon>
        <taxon>Actinomycetota</taxon>
        <taxon>Actinomycetes</taxon>
        <taxon>Actinopolysporales</taxon>
        <taxon>Actinopolysporaceae</taxon>
        <taxon>Actinopolyspora</taxon>
    </lineage>
</organism>
<feature type="region of interest" description="Disordered" evidence="2">
    <location>
        <begin position="62"/>
        <end position="100"/>
    </location>
</feature>
<dbReference type="InterPro" id="IPR014756">
    <property type="entry name" value="Ig_E-set"/>
</dbReference>
<protein>
    <submittedName>
        <fullName evidence="5">Chitin-binding protein</fullName>
    </submittedName>
</protein>